<feature type="compositionally biased region" description="Low complexity" evidence="1">
    <location>
        <begin position="102"/>
        <end position="112"/>
    </location>
</feature>
<feature type="compositionally biased region" description="Basic and acidic residues" evidence="1">
    <location>
        <begin position="207"/>
        <end position="235"/>
    </location>
</feature>
<feature type="region of interest" description="Disordered" evidence="1">
    <location>
        <begin position="102"/>
        <end position="275"/>
    </location>
</feature>
<evidence type="ECO:0000313" key="3">
    <source>
        <dbReference type="RefSeq" id="XP_020089020.1"/>
    </source>
</evidence>
<organism evidence="2 3">
    <name type="scientific">Ananas comosus</name>
    <name type="common">Pineapple</name>
    <name type="synonym">Ananas ananas</name>
    <dbReference type="NCBI Taxonomy" id="4615"/>
    <lineage>
        <taxon>Eukaryota</taxon>
        <taxon>Viridiplantae</taxon>
        <taxon>Streptophyta</taxon>
        <taxon>Embryophyta</taxon>
        <taxon>Tracheophyta</taxon>
        <taxon>Spermatophyta</taxon>
        <taxon>Magnoliopsida</taxon>
        <taxon>Liliopsida</taxon>
        <taxon>Poales</taxon>
        <taxon>Bromeliaceae</taxon>
        <taxon>Bromelioideae</taxon>
        <taxon>Ananas</taxon>
    </lineage>
</organism>
<reference evidence="3" key="2">
    <citation type="submission" date="2025-08" db="UniProtKB">
        <authorList>
            <consortium name="RefSeq"/>
        </authorList>
    </citation>
    <scope>IDENTIFICATION</scope>
    <source>
        <tissue evidence="3">Leaf</tissue>
    </source>
</reference>
<evidence type="ECO:0000313" key="2">
    <source>
        <dbReference type="Proteomes" id="UP000515123"/>
    </source>
</evidence>
<protein>
    <submittedName>
        <fullName evidence="3">Uncharacterized protein LOC109710695</fullName>
    </submittedName>
</protein>
<name>A0A6P5F6Z2_ANACO</name>
<feature type="compositionally biased region" description="Basic and acidic residues" evidence="1">
    <location>
        <begin position="167"/>
        <end position="187"/>
    </location>
</feature>
<dbReference type="AlphaFoldDB" id="A0A6P5F6Z2"/>
<feature type="compositionally biased region" description="Polar residues" evidence="1">
    <location>
        <begin position="188"/>
        <end position="198"/>
    </location>
</feature>
<dbReference type="GeneID" id="109710695"/>
<dbReference type="Proteomes" id="UP000515123">
    <property type="component" value="Linkage group 5"/>
</dbReference>
<dbReference type="RefSeq" id="XP_020089020.1">
    <property type="nucleotide sequence ID" value="XM_020233431.1"/>
</dbReference>
<gene>
    <name evidence="3" type="primary">LOC109710695</name>
</gene>
<reference evidence="2" key="1">
    <citation type="journal article" date="2015" name="Nat. Genet.">
        <title>The pineapple genome and the evolution of CAM photosynthesis.</title>
        <authorList>
            <person name="Ming R."/>
            <person name="VanBuren R."/>
            <person name="Wai C.M."/>
            <person name="Tang H."/>
            <person name="Schatz M.C."/>
            <person name="Bowers J.E."/>
            <person name="Lyons E."/>
            <person name="Wang M.L."/>
            <person name="Chen J."/>
            <person name="Biggers E."/>
            <person name="Zhang J."/>
            <person name="Huang L."/>
            <person name="Zhang L."/>
            <person name="Miao W."/>
            <person name="Zhang J."/>
            <person name="Ye Z."/>
            <person name="Miao C."/>
            <person name="Lin Z."/>
            <person name="Wang H."/>
            <person name="Zhou H."/>
            <person name="Yim W.C."/>
            <person name="Priest H.D."/>
            <person name="Zheng C."/>
            <person name="Woodhouse M."/>
            <person name="Edger P.P."/>
            <person name="Guyot R."/>
            <person name="Guo H.B."/>
            <person name="Guo H."/>
            <person name="Zheng G."/>
            <person name="Singh R."/>
            <person name="Sharma A."/>
            <person name="Min X."/>
            <person name="Zheng Y."/>
            <person name="Lee H."/>
            <person name="Gurtowski J."/>
            <person name="Sedlazeck F.J."/>
            <person name="Harkess A."/>
            <person name="McKain M.R."/>
            <person name="Liao Z."/>
            <person name="Fang J."/>
            <person name="Liu J."/>
            <person name="Zhang X."/>
            <person name="Zhang Q."/>
            <person name="Hu W."/>
            <person name="Qin Y."/>
            <person name="Wang K."/>
            <person name="Chen L.Y."/>
            <person name="Shirley N."/>
            <person name="Lin Y.R."/>
            <person name="Liu L.Y."/>
            <person name="Hernandez A.G."/>
            <person name="Wright C.L."/>
            <person name="Bulone V."/>
            <person name="Tuskan G.A."/>
            <person name="Heath K."/>
            <person name="Zee F."/>
            <person name="Moore P.H."/>
            <person name="Sunkar R."/>
            <person name="Leebens-Mack J.H."/>
            <person name="Mockler T."/>
            <person name="Bennetzen J.L."/>
            <person name="Freeling M."/>
            <person name="Sankoff D."/>
            <person name="Paterson A.H."/>
            <person name="Zhu X."/>
            <person name="Yang X."/>
            <person name="Smith J.A."/>
            <person name="Cushman J.C."/>
            <person name="Paull R.E."/>
            <person name="Yu Q."/>
        </authorList>
    </citation>
    <scope>NUCLEOTIDE SEQUENCE [LARGE SCALE GENOMIC DNA]</scope>
    <source>
        <strain evidence="2">cv. F153</strain>
    </source>
</reference>
<sequence length="441" mass="49314">MAYNSDGVSDFEAHLDLSDLAYSKFLRKFTGESPAPVTRKEHTAFLLYWLCHNLFYTCLQKINRDFVPIAVDTAVPIPIDPAASFLPKEELEEISEIPHHFSSIPISPSAPASEKKSIETTQSTLPPPLKRRKSVVKRPHSYSQQTEGASLADVLKKGAEDVPSVAIRERRTEETPSTDVPKERTEESSSAAEQSFVSNEPIEIETQMDRQLRREARLKKKQEAEKKRATQEKNQELPTRGAVSPLSIPMPTTEGENANTPLEESAERAQTEPDLTLEASSAIPEDPLSATLHSLLVSSPNSNKGDDSSTIIISSDTQHKFNECLKLYSNGLPSLAQNPEQFDRLYALLLDLSGQELALQQRISTLKKELAAAESTLARTSECRLLLQDQLKTKQDEWVKLQDKLIQLYKMNPLIKCRRKAAETAQANLIAEWNQLKDLLS</sequence>
<feature type="compositionally biased region" description="Basic residues" evidence="1">
    <location>
        <begin position="129"/>
        <end position="140"/>
    </location>
</feature>
<evidence type="ECO:0000256" key="1">
    <source>
        <dbReference type="SAM" id="MobiDB-lite"/>
    </source>
</evidence>
<keyword evidence="2" id="KW-1185">Reference proteome</keyword>
<proteinExistence type="predicted"/>
<accession>A0A6P5F6Z2</accession>